<name>A0A813XXV1_9BILA</name>
<dbReference type="Proteomes" id="UP000663882">
    <property type="component" value="Unassembled WGS sequence"/>
</dbReference>
<accession>A0A813XXV1</accession>
<comment type="caution">
    <text evidence="1">The sequence shown here is derived from an EMBL/GenBank/DDBJ whole genome shotgun (WGS) entry which is preliminary data.</text>
</comment>
<sequence>MITDDIPLSEGPRPYYTDDRDFGHFSDHVTVWVDIHIGMEDSYADFKAKFNNNIQVLQSNNINEEEIDDDSILCANPDMLKKLSDEVYCLKYFPTIEKGLEYILKNSDKKIFFISSGTIGKIIVPQIANLPQIQGIYIFCGNISYHTEWAGEYAENISGMFEHQDNLLERLTRDIAAYVERKGDQYKTNEAILPARNCYAWSKKLLIRAKQVGDSGTTKLIDNITKKINELEIPAACQGEN</sequence>
<proteinExistence type="predicted"/>
<dbReference type="EMBL" id="CAJNOO010000243">
    <property type="protein sequence ID" value="CAF0873577.1"/>
    <property type="molecule type" value="Genomic_DNA"/>
</dbReference>
<evidence type="ECO:0000313" key="2">
    <source>
        <dbReference type="Proteomes" id="UP000663882"/>
    </source>
</evidence>
<gene>
    <name evidence="1" type="ORF">RFH988_LOCUS7600</name>
</gene>
<reference evidence="1" key="1">
    <citation type="submission" date="2021-02" db="EMBL/GenBank/DDBJ databases">
        <authorList>
            <person name="Nowell W R."/>
        </authorList>
    </citation>
    <scope>NUCLEOTIDE SEQUENCE</scope>
</reference>
<dbReference type="AlphaFoldDB" id="A0A813XXV1"/>
<evidence type="ECO:0000313" key="1">
    <source>
        <dbReference type="EMBL" id="CAF0873577.1"/>
    </source>
</evidence>
<protein>
    <submittedName>
        <fullName evidence="1">Uncharacterized protein</fullName>
    </submittedName>
</protein>
<organism evidence="1 2">
    <name type="scientific">Rotaria sordida</name>
    <dbReference type="NCBI Taxonomy" id="392033"/>
    <lineage>
        <taxon>Eukaryota</taxon>
        <taxon>Metazoa</taxon>
        <taxon>Spiralia</taxon>
        <taxon>Gnathifera</taxon>
        <taxon>Rotifera</taxon>
        <taxon>Eurotatoria</taxon>
        <taxon>Bdelloidea</taxon>
        <taxon>Philodinida</taxon>
        <taxon>Philodinidae</taxon>
        <taxon>Rotaria</taxon>
    </lineage>
</organism>
<dbReference type="OrthoDB" id="9997315at2759"/>